<reference evidence="2 3" key="1">
    <citation type="submission" date="2024-01" db="EMBL/GenBank/DDBJ databases">
        <title>The genomes of 5 underutilized Papilionoideae crops provide insights into root nodulation and disease resistanc.</title>
        <authorList>
            <person name="Jiang F."/>
        </authorList>
    </citation>
    <scope>NUCLEOTIDE SEQUENCE [LARGE SCALE GENOMIC DNA]</scope>
    <source>
        <strain evidence="2">LVBAO_FW01</strain>
        <tissue evidence="2">Leaves</tissue>
    </source>
</reference>
<sequence length="154" mass="17777">MMGRFISNWNNTLLRHAKGHRHRSTKSHGIEINDFKLLEEHVHRITVKKATPDWLPFLPGSSFWVPPPPSPFLRKLTISSSQGPFPLLHLNLTILYSFINIYAMLLCMIQSHTSNLGPNQGCRLVCNSTFSLFHKTYHSLKTKKDDHHGNTHWL</sequence>
<dbReference type="PANTHER" id="PTHR33972">
    <property type="entry name" value="EXPRESSED PROTEIN"/>
    <property type="match status" value="1"/>
</dbReference>
<gene>
    <name evidence="2" type="ORF">VNO77_23923</name>
</gene>
<evidence type="ECO:0000256" key="1">
    <source>
        <dbReference type="SAM" id="Phobius"/>
    </source>
</evidence>
<feature type="transmembrane region" description="Helical" evidence="1">
    <location>
        <begin position="88"/>
        <end position="109"/>
    </location>
</feature>
<keyword evidence="1" id="KW-0812">Transmembrane</keyword>
<comment type="caution">
    <text evidence="2">The sequence shown here is derived from an EMBL/GenBank/DDBJ whole genome shotgun (WGS) entry which is preliminary data.</text>
</comment>
<dbReference type="EMBL" id="JAYMYQ010000005">
    <property type="protein sequence ID" value="KAK7329746.1"/>
    <property type="molecule type" value="Genomic_DNA"/>
</dbReference>
<organism evidence="2 3">
    <name type="scientific">Canavalia gladiata</name>
    <name type="common">Sword bean</name>
    <name type="synonym">Dolichos gladiatus</name>
    <dbReference type="NCBI Taxonomy" id="3824"/>
    <lineage>
        <taxon>Eukaryota</taxon>
        <taxon>Viridiplantae</taxon>
        <taxon>Streptophyta</taxon>
        <taxon>Embryophyta</taxon>
        <taxon>Tracheophyta</taxon>
        <taxon>Spermatophyta</taxon>
        <taxon>Magnoliopsida</taxon>
        <taxon>eudicotyledons</taxon>
        <taxon>Gunneridae</taxon>
        <taxon>Pentapetalae</taxon>
        <taxon>rosids</taxon>
        <taxon>fabids</taxon>
        <taxon>Fabales</taxon>
        <taxon>Fabaceae</taxon>
        <taxon>Papilionoideae</taxon>
        <taxon>50 kb inversion clade</taxon>
        <taxon>NPAAA clade</taxon>
        <taxon>indigoferoid/millettioid clade</taxon>
        <taxon>Phaseoleae</taxon>
        <taxon>Canavalia</taxon>
    </lineage>
</organism>
<dbReference type="Proteomes" id="UP001367508">
    <property type="component" value="Unassembled WGS sequence"/>
</dbReference>
<evidence type="ECO:0000313" key="2">
    <source>
        <dbReference type="EMBL" id="KAK7329746.1"/>
    </source>
</evidence>
<name>A0AAN9L645_CANGL</name>
<evidence type="ECO:0000313" key="3">
    <source>
        <dbReference type="Proteomes" id="UP001367508"/>
    </source>
</evidence>
<proteinExistence type="predicted"/>
<keyword evidence="3" id="KW-1185">Reference proteome</keyword>
<keyword evidence="1" id="KW-1133">Transmembrane helix</keyword>
<accession>A0AAN9L645</accession>
<protein>
    <submittedName>
        <fullName evidence="2">Uncharacterized protein</fullName>
    </submittedName>
</protein>
<keyword evidence="1" id="KW-0472">Membrane</keyword>
<dbReference type="PANTHER" id="PTHR33972:SF25">
    <property type="entry name" value="GENOME ASSEMBLY, CHROMOSOME: A06"/>
    <property type="match status" value="1"/>
</dbReference>
<dbReference type="AlphaFoldDB" id="A0AAN9L645"/>